<dbReference type="EMBL" id="JAQIZZ010000005">
    <property type="protein sequence ID" value="KAJ5541656.1"/>
    <property type="molecule type" value="Genomic_DNA"/>
</dbReference>
<organism evidence="2 3">
    <name type="scientific">Penicillium frequentans</name>
    <dbReference type="NCBI Taxonomy" id="3151616"/>
    <lineage>
        <taxon>Eukaryota</taxon>
        <taxon>Fungi</taxon>
        <taxon>Dikarya</taxon>
        <taxon>Ascomycota</taxon>
        <taxon>Pezizomycotina</taxon>
        <taxon>Eurotiomycetes</taxon>
        <taxon>Eurotiomycetidae</taxon>
        <taxon>Eurotiales</taxon>
        <taxon>Aspergillaceae</taxon>
        <taxon>Penicillium</taxon>
    </lineage>
</organism>
<keyword evidence="3" id="KW-1185">Reference proteome</keyword>
<name>A0AAD6CX00_9EURO</name>
<protein>
    <submittedName>
        <fullName evidence="2">Uncharacterized protein</fullName>
    </submittedName>
</protein>
<sequence length="62" mass="6366">MQFTQLLAIAGFAAMAYAAAMPAPEAAPLAAPNADAEADPGLFTALLREGSHCTEGDWPCDD</sequence>
<evidence type="ECO:0000313" key="3">
    <source>
        <dbReference type="Proteomes" id="UP001220324"/>
    </source>
</evidence>
<accession>A0AAD6CX00</accession>
<dbReference type="Proteomes" id="UP001220324">
    <property type="component" value="Unassembled WGS sequence"/>
</dbReference>
<evidence type="ECO:0000313" key="2">
    <source>
        <dbReference type="EMBL" id="KAJ5541656.1"/>
    </source>
</evidence>
<proteinExistence type="predicted"/>
<gene>
    <name evidence="2" type="ORF">N7494_006732</name>
</gene>
<evidence type="ECO:0000256" key="1">
    <source>
        <dbReference type="SAM" id="SignalP"/>
    </source>
</evidence>
<feature type="signal peptide" evidence="1">
    <location>
        <begin position="1"/>
        <end position="18"/>
    </location>
</feature>
<reference evidence="2 3" key="1">
    <citation type="journal article" date="2023" name="IMA Fungus">
        <title>Comparative genomic study of the Penicillium genus elucidates a diverse pangenome and 15 lateral gene transfer events.</title>
        <authorList>
            <person name="Petersen C."/>
            <person name="Sorensen T."/>
            <person name="Nielsen M.R."/>
            <person name="Sondergaard T.E."/>
            <person name="Sorensen J.L."/>
            <person name="Fitzpatrick D.A."/>
            <person name="Frisvad J.C."/>
            <person name="Nielsen K.L."/>
        </authorList>
    </citation>
    <scope>NUCLEOTIDE SEQUENCE [LARGE SCALE GENOMIC DNA]</scope>
    <source>
        <strain evidence="2 3">IBT 35679</strain>
    </source>
</reference>
<comment type="caution">
    <text evidence="2">The sequence shown here is derived from an EMBL/GenBank/DDBJ whole genome shotgun (WGS) entry which is preliminary data.</text>
</comment>
<keyword evidence="1" id="KW-0732">Signal</keyword>
<dbReference type="AlphaFoldDB" id="A0AAD6CX00"/>
<feature type="chain" id="PRO_5042053662" evidence="1">
    <location>
        <begin position="19"/>
        <end position="62"/>
    </location>
</feature>